<feature type="non-terminal residue" evidence="4">
    <location>
        <position position="159"/>
    </location>
</feature>
<feature type="non-terminal residue" evidence="4">
    <location>
        <position position="1"/>
    </location>
</feature>
<dbReference type="Gene3D" id="2.70.40.10">
    <property type="match status" value="1"/>
</dbReference>
<evidence type="ECO:0000259" key="3">
    <source>
        <dbReference type="Pfam" id="PF00692"/>
    </source>
</evidence>
<feature type="domain" description="dUTPase-like" evidence="3">
    <location>
        <begin position="3"/>
        <end position="118"/>
    </location>
</feature>
<organism evidence="4 5">
    <name type="scientific">Toxostoma redivivum</name>
    <name type="common">California thrasher</name>
    <dbReference type="NCBI Taxonomy" id="99882"/>
    <lineage>
        <taxon>Eukaryota</taxon>
        <taxon>Metazoa</taxon>
        <taxon>Chordata</taxon>
        <taxon>Craniata</taxon>
        <taxon>Vertebrata</taxon>
        <taxon>Euteleostomi</taxon>
        <taxon>Archelosauria</taxon>
        <taxon>Archosauria</taxon>
        <taxon>Dinosauria</taxon>
        <taxon>Saurischia</taxon>
        <taxon>Theropoda</taxon>
        <taxon>Coelurosauria</taxon>
        <taxon>Aves</taxon>
        <taxon>Neognathae</taxon>
        <taxon>Neoaves</taxon>
        <taxon>Telluraves</taxon>
        <taxon>Australaves</taxon>
        <taxon>Passeriformes</taxon>
        <taxon>Mimidae</taxon>
        <taxon>Toxostoma</taxon>
    </lineage>
</organism>
<comment type="caution">
    <text evidence="4">The sequence shown here is derived from an EMBL/GenBank/DDBJ whole genome shotgun (WGS) entry which is preliminary data.</text>
</comment>
<accession>A0A7K5JCX2</accession>
<evidence type="ECO:0000313" key="5">
    <source>
        <dbReference type="Proteomes" id="UP000523146"/>
    </source>
</evidence>
<keyword evidence="1" id="KW-0645">Protease</keyword>
<evidence type="ECO:0000313" key="4">
    <source>
        <dbReference type="EMBL" id="NWS91072.1"/>
    </source>
</evidence>
<dbReference type="GO" id="GO:0006508">
    <property type="term" value="P:proteolysis"/>
    <property type="evidence" value="ECO:0007669"/>
    <property type="project" value="UniProtKB-KW"/>
</dbReference>
<dbReference type="GO" id="GO:0004190">
    <property type="term" value="F:aspartic-type endopeptidase activity"/>
    <property type="evidence" value="ECO:0007669"/>
    <property type="project" value="UniProtKB-KW"/>
</dbReference>
<dbReference type="InterPro" id="IPR051592">
    <property type="entry name" value="HERV-K_Pro_peptidase_A2"/>
</dbReference>
<dbReference type="InterPro" id="IPR036157">
    <property type="entry name" value="dUTPase-like_sf"/>
</dbReference>
<dbReference type="PANTHER" id="PTHR19422">
    <property type="entry name" value="GAG RETROVIRAL POLYPROTEIN"/>
    <property type="match status" value="1"/>
</dbReference>
<reference evidence="4 5" key="1">
    <citation type="submission" date="2019-09" db="EMBL/GenBank/DDBJ databases">
        <title>Bird 10,000 Genomes (B10K) Project - Family phase.</title>
        <authorList>
            <person name="Zhang G."/>
        </authorList>
    </citation>
    <scope>NUCLEOTIDE SEQUENCE [LARGE SCALE GENOMIC DNA]</scope>
    <source>
        <strain evidence="4">B10K-DU-002-15</strain>
        <tissue evidence="4">Muscle</tissue>
    </source>
</reference>
<sequence length="159" mass="16796">SGSLTLDLATAVDITLIDKRPQKIPTGITGPLIIAGQAHGALLLGQSSASMKGLFVLPGVIDANYKGEICIMVQTQFPPMHIPKGSKVTQLVLMMQLTAAMNTGLKQQHREGGFGSTGGLALLTLSMDNRPVVWAVLQCSQHSMHLPVLLDPGSDLTIM</sequence>
<evidence type="ECO:0000256" key="2">
    <source>
        <dbReference type="ARBA" id="ARBA00022750"/>
    </source>
</evidence>
<dbReference type="Proteomes" id="UP000523146">
    <property type="component" value="Unassembled WGS sequence"/>
</dbReference>
<dbReference type="SUPFAM" id="SSF51283">
    <property type="entry name" value="dUTPase-like"/>
    <property type="match status" value="1"/>
</dbReference>
<proteinExistence type="predicted"/>
<dbReference type="InterPro" id="IPR029054">
    <property type="entry name" value="dUTPase-like"/>
</dbReference>
<evidence type="ECO:0000256" key="1">
    <source>
        <dbReference type="ARBA" id="ARBA00022670"/>
    </source>
</evidence>
<dbReference type="PANTHER" id="PTHR19422:SF123">
    <property type="entry name" value="RT1 CLASS I, LOCUS CE15"/>
    <property type="match status" value="1"/>
</dbReference>
<keyword evidence="2" id="KW-0378">Hydrolase</keyword>
<name>A0A7K5JCX2_TOXRE</name>
<dbReference type="Pfam" id="PF00692">
    <property type="entry name" value="dUTPase"/>
    <property type="match status" value="1"/>
</dbReference>
<keyword evidence="5" id="KW-1185">Reference proteome</keyword>
<protein>
    <submittedName>
        <fullName evidence="4">POK9 protein</fullName>
    </submittedName>
</protein>
<dbReference type="AlphaFoldDB" id="A0A7K5JCX2"/>
<gene>
    <name evidence="4" type="primary">Ervk9_2</name>
    <name evidence="4" type="ORF">TOXRED_R01347</name>
</gene>
<keyword evidence="2" id="KW-0064">Aspartyl protease</keyword>
<dbReference type="EMBL" id="VXBI01012592">
    <property type="protein sequence ID" value="NWS91072.1"/>
    <property type="molecule type" value="Genomic_DNA"/>
</dbReference>